<proteinExistence type="predicted"/>
<feature type="region of interest" description="Disordered" evidence="1">
    <location>
        <begin position="360"/>
        <end position="389"/>
    </location>
</feature>
<dbReference type="EMBL" id="JAEHOE010000075">
    <property type="protein sequence ID" value="KAG2489275.1"/>
    <property type="molecule type" value="Genomic_DNA"/>
</dbReference>
<keyword evidence="3" id="KW-1185">Reference proteome</keyword>
<comment type="caution">
    <text evidence="2">The sequence shown here is derived from an EMBL/GenBank/DDBJ whole genome shotgun (WGS) entry which is preliminary data.</text>
</comment>
<evidence type="ECO:0000256" key="1">
    <source>
        <dbReference type="SAM" id="MobiDB-lite"/>
    </source>
</evidence>
<reference evidence="2" key="1">
    <citation type="journal article" date="2020" name="bioRxiv">
        <title>Comparative genomics of Chlamydomonas.</title>
        <authorList>
            <person name="Craig R.J."/>
            <person name="Hasan A.R."/>
            <person name="Ness R.W."/>
            <person name="Keightley P.D."/>
        </authorList>
    </citation>
    <scope>NUCLEOTIDE SEQUENCE</scope>
    <source>
        <strain evidence="2">CCAP 11/70</strain>
    </source>
</reference>
<dbReference type="SUPFAM" id="SSF52266">
    <property type="entry name" value="SGNH hydrolase"/>
    <property type="match status" value="1"/>
</dbReference>
<dbReference type="PANTHER" id="PTHR34407">
    <property type="entry name" value="EXPRESSED PROTEIN"/>
    <property type="match status" value="1"/>
</dbReference>
<dbReference type="AlphaFoldDB" id="A0A835XYM6"/>
<dbReference type="PANTHER" id="PTHR34407:SF1">
    <property type="entry name" value="SGNH HYDROLASE-TYPE ESTERASE DOMAIN-CONTAINING PROTEIN"/>
    <property type="match status" value="1"/>
</dbReference>
<protein>
    <submittedName>
        <fullName evidence="2">Uncharacterized protein</fullName>
    </submittedName>
</protein>
<dbReference type="CDD" id="cd00229">
    <property type="entry name" value="SGNH_hydrolase"/>
    <property type="match status" value="1"/>
</dbReference>
<dbReference type="Proteomes" id="UP000612055">
    <property type="component" value="Unassembled WGS sequence"/>
</dbReference>
<evidence type="ECO:0000313" key="2">
    <source>
        <dbReference type="EMBL" id="KAG2489275.1"/>
    </source>
</evidence>
<accession>A0A835XYM6</accession>
<organism evidence="2 3">
    <name type="scientific">Edaphochlamys debaryana</name>
    <dbReference type="NCBI Taxonomy" id="47281"/>
    <lineage>
        <taxon>Eukaryota</taxon>
        <taxon>Viridiplantae</taxon>
        <taxon>Chlorophyta</taxon>
        <taxon>core chlorophytes</taxon>
        <taxon>Chlorophyceae</taxon>
        <taxon>CS clade</taxon>
        <taxon>Chlamydomonadales</taxon>
        <taxon>Chlamydomonadales incertae sedis</taxon>
        <taxon>Edaphochlamys</taxon>
    </lineage>
</organism>
<sequence length="545" mass="57657">MMDAKNYTLGPGDLRRSLMNCCNARMVALLKARGAGGGGGEGATGRGVEGGGALEEGRAVTVAVVGGSFSLPDHISSHDVWFSLWLKWLTARYPQAKIKGINACVGASSAGLSFLCLREMLPEPVDLVFVDYTPNMSPKLEIEAKDLYLEQLLRALLGRPEQPLVVGIEQMLPEPVFYKTAEVTTAPLYQFYDVPWVSVRNALFHRAAANKSGFGATQTRIVTGGRAWHYNRRGHRLVADLAVHFLRAAGALAAQGLLGGQEDPFWQDGEEGRAPLHRMLRPHPVRRPLGCVLAPQLPRFVAPASSAGWAYTTDDPNGAKWGFISAYGAREPPAFNTSGGGGGLPAGVVVSATPPRLDLEWDPRDFGAGAGSDSGSGDGQGSGISSTGGDGGGGGSYVFVLSYLASYAQTGYGNLSCSGACSCRETSINAYMPEHSLTLVRPVVINFTQPRPQAEGGGGSVCRVSLANVSPGGRRWKFKVLGFILAELEPGMEADVGLVSFMWHGGALQKKSPPQAQAQAQAPRRLVGARAPPIASGVTRHHLRV</sequence>
<gene>
    <name evidence="2" type="ORF">HYH03_012295</name>
</gene>
<dbReference type="OrthoDB" id="544608at2759"/>
<evidence type="ECO:0000313" key="3">
    <source>
        <dbReference type="Proteomes" id="UP000612055"/>
    </source>
</evidence>
<feature type="compositionally biased region" description="Gly residues" evidence="1">
    <location>
        <begin position="368"/>
        <end position="389"/>
    </location>
</feature>
<name>A0A835XYM6_9CHLO</name>